<proteinExistence type="predicted"/>
<dbReference type="PANTHER" id="PTHR21255:SF4">
    <property type="entry name" value="DYNEIN LIGHT CHAIN TCTEX-TYPE"/>
    <property type="match status" value="1"/>
</dbReference>
<gene>
    <name evidence="1" type="ORF">ALAG00032_LOCUS4626</name>
</gene>
<accession>A0A7S3JST1</accession>
<dbReference type="PANTHER" id="PTHR21255">
    <property type="entry name" value="T-COMPLEX-ASSOCIATED-TESTIS-EXPRESSED 1/ DYNEIN LIGHT CHAIN"/>
    <property type="match status" value="1"/>
</dbReference>
<evidence type="ECO:0000313" key="1">
    <source>
        <dbReference type="EMBL" id="CAE0363885.1"/>
    </source>
</evidence>
<dbReference type="InterPro" id="IPR038586">
    <property type="entry name" value="Tctex-1-like_sf"/>
</dbReference>
<reference evidence="1" key="1">
    <citation type="submission" date="2021-01" db="EMBL/GenBank/DDBJ databases">
        <authorList>
            <person name="Corre E."/>
            <person name="Pelletier E."/>
            <person name="Niang G."/>
            <person name="Scheremetjew M."/>
            <person name="Finn R."/>
            <person name="Kale V."/>
            <person name="Holt S."/>
            <person name="Cochrane G."/>
            <person name="Meng A."/>
            <person name="Brown T."/>
            <person name="Cohen L."/>
        </authorList>
    </citation>
    <scope>NUCLEOTIDE SEQUENCE</scope>
    <source>
        <strain evidence="1">CCMP1510</strain>
    </source>
</reference>
<dbReference type="AlphaFoldDB" id="A0A7S3JST1"/>
<dbReference type="Pfam" id="PF03645">
    <property type="entry name" value="Tctex-1"/>
    <property type="match status" value="1"/>
</dbReference>
<name>A0A7S3JST1_9STRA</name>
<dbReference type="EMBL" id="HBIJ01006564">
    <property type="protein sequence ID" value="CAE0363885.1"/>
    <property type="molecule type" value="Transcribed_RNA"/>
</dbReference>
<dbReference type="InterPro" id="IPR005334">
    <property type="entry name" value="Tctex-1-like"/>
</dbReference>
<sequence length="116" mass="12914">MDDESFPQEDIESIVKNAITSTLSDHLYNSKKVNDWINSIVDACLKELQSLNRPFKYVVTCGIMQKNGAGLDTGVALIWDHSKDGLVCIPWENTSMHVIITVFGLALNVDNLAEMD</sequence>
<evidence type="ECO:0008006" key="2">
    <source>
        <dbReference type="Google" id="ProtNLM"/>
    </source>
</evidence>
<dbReference type="Gene3D" id="3.30.1140.40">
    <property type="entry name" value="Tctex-1"/>
    <property type="match status" value="1"/>
</dbReference>
<dbReference type="GO" id="GO:0005868">
    <property type="term" value="C:cytoplasmic dynein complex"/>
    <property type="evidence" value="ECO:0007669"/>
    <property type="project" value="TreeGrafter"/>
</dbReference>
<organism evidence="1">
    <name type="scientific">Aureoumbra lagunensis</name>
    <dbReference type="NCBI Taxonomy" id="44058"/>
    <lineage>
        <taxon>Eukaryota</taxon>
        <taxon>Sar</taxon>
        <taxon>Stramenopiles</taxon>
        <taxon>Ochrophyta</taxon>
        <taxon>Pelagophyceae</taxon>
        <taxon>Pelagomonadales</taxon>
        <taxon>Aureoumbra</taxon>
    </lineage>
</organism>
<dbReference type="CDD" id="cd21455">
    <property type="entry name" value="DLC-like_DYNLT1_DYNLT3"/>
    <property type="match status" value="1"/>
</dbReference>
<protein>
    <recommendedName>
        <fullName evidence="2">Dynein light chain Tctex-type 1</fullName>
    </recommendedName>
</protein>
<dbReference type="GO" id="GO:0005737">
    <property type="term" value="C:cytoplasm"/>
    <property type="evidence" value="ECO:0007669"/>
    <property type="project" value="TreeGrafter"/>
</dbReference>
<dbReference type="GO" id="GO:0007018">
    <property type="term" value="P:microtubule-based movement"/>
    <property type="evidence" value="ECO:0007669"/>
    <property type="project" value="TreeGrafter"/>
</dbReference>
<dbReference type="GO" id="GO:0045505">
    <property type="term" value="F:dynein intermediate chain binding"/>
    <property type="evidence" value="ECO:0007669"/>
    <property type="project" value="TreeGrafter"/>
</dbReference>